<dbReference type="RefSeq" id="WP_084592649.1">
    <property type="nucleotide sequence ID" value="NZ_KN234789.1"/>
</dbReference>
<keyword evidence="2" id="KW-1185">Reference proteome</keyword>
<accession>A0A095VTM2</accession>
<dbReference type="PANTHER" id="PTHR37463">
    <property type="entry name" value="GSL3115 PROTEIN"/>
    <property type="match status" value="1"/>
</dbReference>
<proteinExistence type="predicted"/>
<dbReference type="Pfam" id="PF10013">
    <property type="entry name" value="DUF2256"/>
    <property type="match status" value="1"/>
</dbReference>
<evidence type="ECO:0008006" key="3">
    <source>
        <dbReference type="Google" id="ProtNLM"/>
    </source>
</evidence>
<dbReference type="Proteomes" id="UP000029640">
    <property type="component" value="Unassembled WGS sequence"/>
</dbReference>
<reference evidence="1 2" key="1">
    <citation type="journal article" date="2014" name="Genome Announc.">
        <title>Genome Sequence of Gammaproteobacterial Pseudohaliea rubra Type Strain DSM 19751, Isolated from Coastal Seawater of the Mediterranean Sea.</title>
        <authorList>
            <person name="Spring S."/>
            <person name="Fiebig A."/>
            <person name="Riedel T."/>
            <person name="Goker M."/>
            <person name="Klenk H.P."/>
        </authorList>
    </citation>
    <scope>NUCLEOTIDE SEQUENCE [LARGE SCALE GENOMIC DNA]</scope>
    <source>
        <strain evidence="1 2">DSM 19751</strain>
    </source>
</reference>
<dbReference type="PATRIC" id="fig|1265313.6.peg.668"/>
<evidence type="ECO:0000313" key="1">
    <source>
        <dbReference type="EMBL" id="KGE04705.1"/>
    </source>
</evidence>
<comment type="caution">
    <text evidence="1">The sequence shown here is derived from an EMBL/GenBank/DDBJ whole genome shotgun (WGS) entry which is preliminary data.</text>
</comment>
<dbReference type="OrthoDB" id="27194at2"/>
<dbReference type="PANTHER" id="PTHR37463:SF1">
    <property type="entry name" value="DUF2256 DOMAIN-CONTAINING PROTEIN"/>
    <property type="match status" value="1"/>
</dbReference>
<name>A0A095VTM2_9GAMM</name>
<gene>
    <name evidence="1" type="ORF">HRUBRA_00674</name>
</gene>
<dbReference type="eggNOG" id="COG4338">
    <property type="taxonomic scope" value="Bacteria"/>
</dbReference>
<dbReference type="STRING" id="1265313.HRUBRA_00674"/>
<dbReference type="EMBL" id="AUVB01000020">
    <property type="protein sequence ID" value="KGE04705.1"/>
    <property type="molecule type" value="Genomic_DNA"/>
</dbReference>
<sequence length="49" mass="6147">MASKHPRPSKVCPVCERPFTWRARWKRNWEQVVYCSRRCAGERWKRRDR</sequence>
<dbReference type="AlphaFoldDB" id="A0A095VTM2"/>
<protein>
    <recommendedName>
        <fullName evidence="3">DUF2256 domain-containing protein</fullName>
    </recommendedName>
</protein>
<dbReference type="InterPro" id="IPR017136">
    <property type="entry name" value="UCP037205"/>
</dbReference>
<dbReference type="HOGENOM" id="CLU_201808_0_0_6"/>
<organism evidence="1 2">
    <name type="scientific">Pseudohaliea rubra DSM 19751</name>
    <dbReference type="NCBI Taxonomy" id="1265313"/>
    <lineage>
        <taxon>Bacteria</taxon>
        <taxon>Pseudomonadati</taxon>
        <taxon>Pseudomonadota</taxon>
        <taxon>Gammaproteobacteria</taxon>
        <taxon>Cellvibrionales</taxon>
        <taxon>Halieaceae</taxon>
        <taxon>Pseudohaliea</taxon>
    </lineage>
</organism>
<evidence type="ECO:0000313" key="2">
    <source>
        <dbReference type="Proteomes" id="UP000029640"/>
    </source>
</evidence>